<organism evidence="2 3">
    <name type="scientific">Vibrio agarivorans</name>
    <dbReference type="NCBI Taxonomy" id="153622"/>
    <lineage>
        <taxon>Bacteria</taxon>
        <taxon>Pseudomonadati</taxon>
        <taxon>Pseudomonadota</taxon>
        <taxon>Gammaproteobacteria</taxon>
        <taxon>Vibrionales</taxon>
        <taxon>Vibrionaceae</taxon>
        <taxon>Vibrio</taxon>
    </lineage>
</organism>
<feature type="region of interest" description="Disordered" evidence="1">
    <location>
        <begin position="1"/>
        <end position="23"/>
    </location>
</feature>
<keyword evidence="3" id="KW-1185">Reference proteome</keyword>
<evidence type="ECO:0000313" key="3">
    <source>
        <dbReference type="Proteomes" id="UP001169719"/>
    </source>
</evidence>
<dbReference type="EMBL" id="JAUEOZ010000001">
    <property type="protein sequence ID" value="MDN2481648.1"/>
    <property type="molecule type" value="Genomic_DNA"/>
</dbReference>
<evidence type="ECO:0000256" key="1">
    <source>
        <dbReference type="SAM" id="MobiDB-lite"/>
    </source>
</evidence>
<reference evidence="2" key="1">
    <citation type="submission" date="2024-05" db="EMBL/GenBank/DDBJ databases">
        <title>Genome Sequences of Four Agar- Degrading Marine Bacteria.</title>
        <authorList>
            <person name="Phillips E.K."/>
            <person name="Shaffer J.C."/>
            <person name="Henson M.W."/>
            <person name="Temperton B."/>
            <person name="Thrash C.J."/>
            <person name="Martin M.O."/>
        </authorList>
    </citation>
    <scope>NUCLEOTIDE SEQUENCE</scope>
    <source>
        <strain evidence="2">EKP203</strain>
    </source>
</reference>
<gene>
    <name evidence="2" type="ORF">QWJ08_09590</name>
</gene>
<sequence length="96" mass="10647">MGRFTADNQPSNRRGKGKKTTLPAKLTTKALEVLEEALNAGEQWAVVETLKRVMPPLKPVTPGDSLDGEMLRAKIKEITEFEERLAALEEQNAKSQ</sequence>
<comment type="caution">
    <text evidence="2">The sequence shown here is derived from an EMBL/GenBank/DDBJ whole genome shotgun (WGS) entry which is preliminary data.</text>
</comment>
<dbReference type="Proteomes" id="UP001169719">
    <property type="component" value="Unassembled WGS sequence"/>
</dbReference>
<accession>A0ABT7Y0T5</accession>
<dbReference type="RefSeq" id="WP_289961729.1">
    <property type="nucleotide sequence ID" value="NZ_JAUEOZ010000001.1"/>
</dbReference>
<name>A0ABT7Y0T5_9VIBR</name>
<evidence type="ECO:0000313" key="2">
    <source>
        <dbReference type="EMBL" id="MDN2481648.1"/>
    </source>
</evidence>
<proteinExistence type="predicted"/>
<protein>
    <submittedName>
        <fullName evidence="2">Uncharacterized protein</fullName>
    </submittedName>
</protein>
<feature type="compositionally biased region" description="Polar residues" evidence="1">
    <location>
        <begin position="1"/>
        <end position="12"/>
    </location>
</feature>